<feature type="compositionally biased region" description="Basic and acidic residues" evidence="1">
    <location>
        <begin position="46"/>
        <end position="72"/>
    </location>
</feature>
<name>A0A1Z4V9Y3_9CYAN</name>
<dbReference type="Gene3D" id="3.30.1340.30">
    <property type="match status" value="1"/>
</dbReference>
<dbReference type="EMBL" id="AP018316">
    <property type="protein sequence ID" value="BAZ88203.1"/>
    <property type="molecule type" value="Genomic_DNA"/>
</dbReference>
<accession>A0A1Z4V9Y3</accession>
<evidence type="ECO:0000313" key="4">
    <source>
        <dbReference type="EMBL" id="BAZ88203.1"/>
    </source>
</evidence>
<dbReference type="PROSITE" id="PS51257">
    <property type="entry name" value="PROKAR_LIPOPROTEIN"/>
    <property type="match status" value="1"/>
</dbReference>
<gene>
    <name evidence="4" type="ORF">NIES806_44390</name>
</gene>
<dbReference type="Pfam" id="PF04972">
    <property type="entry name" value="BON"/>
    <property type="match status" value="1"/>
</dbReference>
<evidence type="ECO:0000256" key="1">
    <source>
        <dbReference type="SAM" id="MobiDB-lite"/>
    </source>
</evidence>
<evidence type="ECO:0000259" key="3">
    <source>
        <dbReference type="PROSITE" id="PS50914"/>
    </source>
</evidence>
<dbReference type="AlphaFoldDB" id="A0A1Z4V9Y3"/>
<dbReference type="InterPro" id="IPR007055">
    <property type="entry name" value="BON_dom"/>
</dbReference>
<feature type="domain" description="BON" evidence="3">
    <location>
        <begin position="83"/>
        <end position="149"/>
    </location>
</feature>
<evidence type="ECO:0000313" key="5">
    <source>
        <dbReference type="Proteomes" id="UP000218702"/>
    </source>
</evidence>
<feature type="chain" id="PRO_5012238692" description="BON domain-containing protein" evidence="2">
    <location>
        <begin position="25"/>
        <end position="156"/>
    </location>
</feature>
<keyword evidence="2" id="KW-0732">Signal</keyword>
<dbReference type="OrthoDB" id="456897at2"/>
<feature type="region of interest" description="Disordered" evidence="1">
    <location>
        <begin position="25"/>
        <end position="85"/>
    </location>
</feature>
<dbReference type="RefSeq" id="WP_096670644.1">
    <property type="nucleotide sequence ID" value="NZ_AP018316.1"/>
</dbReference>
<sequence length="156" mass="16500">MKKITPLVLSSILLLGTVACDNNAKTSSNAPDSTEQAGKVVTDKTVQTDKKDATSQVRRDQLNADIRAREQRNLTQGGGTDRASTDLASEVRSKLEANIPTGQLTVAAKDGAIVVGGTVQTQEQLNKIDPLAKQIKGVKSVKVLAKVAPAVPTQQR</sequence>
<dbReference type="KEGG" id="dcm:NIES806_44390"/>
<feature type="compositionally biased region" description="Polar residues" evidence="1">
    <location>
        <begin position="25"/>
        <end position="36"/>
    </location>
</feature>
<dbReference type="PROSITE" id="PS50914">
    <property type="entry name" value="BON"/>
    <property type="match status" value="1"/>
</dbReference>
<protein>
    <recommendedName>
        <fullName evidence="3">BON domain-containing protein</fullName>
    </recommendedName>
</protein>
<proteinExistence type="predicted"/>
<organism evidence="4 5">
    <name type="scientific">Dolichospermum compactum NIES-806</name>
    <dbReference type="NCBI Taxonomy" id="1973481"/>
    <lineage>
        <taxon>Bacteria</taxon>
        <taxon>Bacillati</taxon>
        <taxon>Cyanobacteriota</taxon>
        <taxon>Cyanophyceae</taxon>
        <taxon>Nostocales</taxon>
        <taxon>Aphanizomenonaceae</taxon>
        <taxon>Dolichospermum</taxon>
        <taxon>Dolichospermum compactum</taxon>
    </lineage>
</organism>
<keyword evidence="5" id="KW-1185">Reference proteome</keyword>
<dbReference type="Proteomes" id="UP000218702">
    <property type="component" value="Chromosome"/>
</dbReference>
<feature type="signal peptide" evidence="2">
    <location>
        <begin position="1"/>
        <end position="24"/>
    </location>
</feature>
<evidence type="ECO:0000256" key="2">
    <source>
        <dbReference type="SAM" id="SignalP"/>
    </source>
</evidence>
<reference evidence="4 5" key="1">
    <citation type="submission" date="2017-06" db="EMBL/GenBank/DDBJ databases">
        <title>Genome sequencing of cyanobaciteial culture collection at National Institute for Environmental Studies (NIES).</title>
        <authorList>
            <person name="Hirose Y."/>
            <person name="Shimura Y."/>
            <person name="Fujisawa T."/>
            <person name="Nakamura Y."/>
            <person name="Kawachi M."/>
        </authorList>
    </citation>
    <scope>NUCLEOTIDE SEQUENCE [LARGE SCALE GENOMIC DNA]</scope>
    <source>
        <strain evidence="4 5">NIES-806</strain>
    </source>
</reference>